<sequence length="78" mass="8581">MSAPLRKMGSQFRRLDTKFISARNFSSNQAAEAPPGIYERCAAVAVGIAFAMSFSLFTQKQIHGRVFNIMGFPIGKPL</sequence>
<reference evidence="1" key="1">
    <citation type="submission" date="2022-04" db="EMBL/GenBank/DDBJ databases">
        <title>A functionally conserved STORR gene fusion in Papaver species that diverged 16.8 million years ago.</title>
        <authorList>
            <person name="Catania T."/>
        </authorList>
    </citation>
    <scope>NUCLEOTIDE SEQUENCE</scope>
    <source>
        <strain evidence="1">S-188037</strain>
    </source>
</reference>
<evidence type="ECO:0000313" key="1">
    <source>
        <dbReference type="EMBL" id="KAI3906594.1"/>
    </source>
</evidence>
<evidence type="ECO:0000313" key="2">
    <source>
        <dbReference type="Proteomes" id="UP001202328"/>
    </source>
</evidence>
<dbReference type="AlphaFoldDB" id="A0AAD4SIL4"/>
<accession>A0AAD4SIL4</accession>
<gene>
    <name evidence="1" type="ORF">MKW98_009502</name>
</gene>
<dbReference type="EMBL" id="JAJJMB010010755">
    <property type="protein sequence ID" value="KAI3906594.1"/>
    <property type="molecule type" value="Genomic_DNA"/>
</dbReference>
<dbReference type="Proteomes" id="UP001202328">
    <property type="component" value="Unassembled WGS sequence"/>
</dbReference>
<organism evidence="1 2">
    <name type="scientific">Papaver atlanticum</name>
    <dbReference type="NCBI Taxonomy" id="357466"/>
    <lineage>
        <taxon>Eukaryota</taxon>
        <taxon>Viridiplantae</taxon>
        <taxon>Streptophyta</taxon>
        <taxon>Embryophyta</taxon>
        <taxon>Tracheophyta</taxon>
        <taxon>Spermatophyta</taxon>
        <taxon>Magnoliopsida</taxon>
        <taxon>Ranunculales</taxon>
        <taxon>Papaveraceae</taxon>
        <taxon>Papaveroideae</taxon>
        <taxon>Papaver</taxon>
    </lineage>
</organism>
<comment type="caution">
    <text evidence="1">The sequence shown here is derived from an EMBL/GenBank/DDBJ whole genome shotgun (WGS) entry which is preliminary data.</text>
</comment>
<proteinExistence type="predicted"/>
<name>A0AAD4SIL4_9MAGN</name>
<keyword evidence="2" id="KW-1185">Reference proteome</keyword>
<protein>
    <submittedName>
        <fullName evidence="1">Uncharacterized protein</fullName>
    </submittedName>
</protein>